<protein>
    <submittedName>
        <fullName evidence="1">Uncharacterized protein</fullName>
    </submittedName>
</protein>
<gene>
    <name evidence="1" type="ORF">QAD02_012307</name>
</gene>
<sequence length="182" mass="20450">MAPESVPEPYGPRLQVQGVYKSFLPNLSRGYVQVAHKKSQILRLHTLKALQMIKIPIRFHLTAKCKRTFSGNDALSIERHKDAALSQETEDPNIVEETQEIPDSQVQNDLSCYKQGNLDNNPDKADENEVEANLQKMFASDNEESSLAATSIIKSTGSIADNEVERNLEKMFDNESDDDNEV</sequence>
<keyword evidence="2" id="KW-1185">Reference proteome</keyword>
<name>A0ACC2NZ83_9HYME</name>
<evidence type="ECO:0000313" key="2">
    <source>
        <dbReference type="Proteomes" id="UP001239111"/>
    </source>
</evidence>
<dbReference type="Proteomes" id="UP001239111">
    <property type="component" value="Chromosome 2"/>
</dbReference>
<evidence type="ECO:0000313" key="1">
    <source>
        <dbReference type="EMBL" id="KAJ8676520.1"/>
    </source>
</evidence>
<proteinExistence type="predicted"/>
<reference evidence="1" key="1">
    <citation type="submission" date="2023-04" db="EMBL/GenBank/DDBJ databases">
        <title>A chromosome-level genome assembly of the parasitoid wasp Eretmocerus hayati.</title>
        <authorList>
            <person name="Zhong Y."/>
            <person name="Liu S."/>
            <person name="Liu Y."/>
        </authorList>
    </citation>
    <scope>NUCLEOTIDE SEQUENCE</scope>
    <source>
        <strain evidence="1">ZJU_SS_LIU_2023</strain>
    </source>
</reference>
<dbReference type="EMBL" id="CM056742">
    <property type="protein sequence ID" value="KAJ8676520.1"/>
    <property type="molecule type" value="Genomic_DNA"/>
</dbReference>
<comment type="caution">
    <text evidence="1">The sequence shown here is derived from an EMBL/GenBank/DDBJ whole genome shotgun (WGS) entry which is preliminary data.</text>
</comment>
<accession>A0ACC2NZ83</accession>
<organism evidence="1 2">
    <name type="scientific">Eretmocerus hayati</name>
    <dbReference type="NCBI Taxonomy" id="131215"/>
    <lineage>
        <taxon>Eukaryota</taxon>
        <taxon>Metazoa</taxon>
        <taxon>Ecdysozoa</taxon>
        <taxon>Arthropoda</taxon>
        <taxon>Hexapoda</taxon>
        <taxon>Insecta</taxon>
        <taxon>Pterygota</taxon>
        <taxon>Neoptera</taxon>
        <taxon>Endopterygota</taxon>
        <taxon>Hymenoptera</taxon>
        <taxon>Apocrita</taxon>
        <taxon>Proctotrupomorpha</taxon>
        <taxon>Chalcidoidea</taxon>
        <taxon>Aphelinidae</taxon>
        <taxon>Aphelininae</taxon>
        <taxon>Eretmocerus</taxon>
    </lineage>
</organism>